<protein>
    <submittedName>
        <fullName evidence="1">Uncharacterized protein</fullName>
    </submittedName>
</protein>
<sequence>MNEVKHDNLLKNLSLFHQYLKKYIVQEKLEKYIKKFPTFSEVYASYRSDSVKDDTSIIVTKTLVHGVEEGLITEYDLDELLFLIFEDSLFNSHLYKLTSSSFDYINSDFAKSLFKSWRIPTEHRILNNINKEISKDFVICGYRVEDNLEGLESVRLLLLDSTPLEFYYKNEGNKDAIFPTIVEIDFRRKLLHIRLKDVDNIADANEKRSTMSGRIANTLNFISSFNPKIQFEEIKNFKSSLYHLEEHLLSQKRDLAYSKLEDFNKEIDIFTDKVSKKFNPPSSNEITPKEYISTGVLSIIATTLSGNDIGDVVGIRFRDTQNEKKYAEITIKDTGNMCISTSNLYWLNLSVLQSTKSVEFLKIIPQLDNGSAIVNLEFSLETANVKLHQRTHLEGTDGIRPSQEKYDDVINYLMQFIK</sequence>
<dbReference type="RefSeq" id="WP_066196102.1">
    <property type="nucleotide sequence ID" value="NZ_JARMMB010000009.1"/>
</dbReference>
<gene>
    <name evidence="1" type="ORF">CWS20_22420</name>
</gene>
<reference evidence="1 2" key="1">
    <citation type="journal article" date="2010" name="Int. J. Syst. Evol. Microbiol.">
        <title>Bacillus horneckiae sp. nov., isolated from a spacecraft-assembly clean room.</title>
        <authorList>
            <person name="Vaishampayan P."/>
            <person name="Probst A."/>
            <person name="Krishnamurthi S."/>
            <person name="Ghosh S."/>
            <person name="Osman S."/>
            <person name="McDowall A."/>
            <person name="Ruckmani A."/>
            <person name="Mayilraj S."/>
            <person name="Venkateswaran K."/>
        </authorList>
    </citation>
    <scope>NUCLEOTIDE SEQUENCE [LARGE SCALE GENOMIC DNA]</scope>
    <source>
        <strain evidence="2">1PO1SC</strain>
    </source>
</reference>
<dbReference type="AlphaFoldDB" id="A0A2N0ZB54"/>
<dbReference type="Proteomes" id="UP000233343">
    <property type="component" value="Unassembled WGS sequence"/>
</dbReference>
<accession>A0A2N0ZB54</accession>
<keyword evidence="2" id="KW-1185">Reference proteome</keyword>
<evidence type="ECO:0000313" key="2">
    <source>
        <dbReference type="Proteomes" id="UP000233343"/>
    </source>
</evidence>
<proteinExistence type="predicted"/>
<evidence type="ECO:0000313" key="1">
    <source>
        <dbReference type="EMBL" id="PKG26738.1"/>
    </source>
</evidence>
<name>A0A2N0ZB54_9BACI</name>
<comment type="caution">
    <text evidence="1">The sequence shown here is derived from an EMBL/GenBank/DDBJ whole genome shotgun (WGS) entry which is preliminary data.</text>
</comment>
<organism evidence="1 2">
    <name type="scientific">Cytobacillus horneckiae</name>
    <dbReference type="NCBI Taxonomy" id="549687"/>
    <lineage>
        <taxon>Bacteria</taxon>
        <taxon>Bacillati</taxon>
        <taxon>Bacillota</taxon>
        <taxon>Bacilli</taxon>
        <taxon>Bacillales</taxon>
        <taxon>Bacillaceae</taxon>
        <taxon>Cytobacillus</taxon>
    </lineage>
</organism>
<dbReference type="EMBL" id="PISD01000059">
    <property type="protein sequence ID" value="PKG26738.1"/>
    <property type="molecule type" value="Genomic_DNA"/>
</dbReference>